<feature type="region of interest" description="Disordered" evidence="2">
    <location>
        <begin position="193"/>
        <end position="216"/>
    </location>
</feature>
<reference evidence="5 6" key="1">
    <citation type="submission" date="2018-05" db="EMBL/GenBank/DDBJ databases">
        <title>Genome sequencing and assembly of the regulated plant pathogen Lachnellula willkommii and related sister species for the development of diagnostic species identification markers.</title>
        <authorList>
            <person name="Giroux E."/>
            <person name="Bilodeau G."/>
        </authorList>
    </citation>
    <scope>NUCLEOTIDE SEQUENCE [LARGE SCALE GENOMIC DNA]</scope>
    <source>
        <strain evidence="5 6">CBS 185.66</strain>
    </source>
</reference>
<dbReference type="GeneID" id="41980798"/>
<keyword evidence="1" id="KW-0862">Zinc</keyword>
<feature type="region of interest" description="Disordered" evidence="2">
    <location>
        <begin position="60"/>
        <end position="87"/>
    </location>
</feature>
<dbReference type="PROSITE" id="PS50089">
    <property type="entry name" value="ZF_RING_2"/>
    <property type="match status" value="1"/>
</dbReference>
<feature type="compositionally biased region" description="Polar residues" evidence="2">
    <location>
        <begin position="203"/>
        <end position="213"/>
    </location>
</feature>
<dbReference type="PROSITE" id="PS50966">
    <property type="entry name" value="ZF_SWIM"/>
    <property type="match status" value="1"/>
</dbReference>
<accession>A0A8H8RBY8</accession>
<dbReference type="InterPro" id="IPR039903">
    <property type="entry name" value="Zswim2"/>
</dbReference>
<protein>
    <submittedName>
        <fullName evidence="5">E3 ubiquitin-protein ligase</fullName>
    </submittedName>
</protein>
<dbReference type="Proteomes" id="UP000431533">
    <property type="component" value="Unassembled WGS sequence"/>
</dbReference>
<dbReference type="OrthoDB" id="2122982at2759"/>
<dbReference type="AlphaFoldDB" id="A0A8H8RBY8"/>
<dbReference type="Gene3D" id="3.30.40.10">
    <property type="entry name" value="Zinc/RING finger domain, C3HC4 (zinc finger)"/>
    <property type="match status" value="1"/>
</dbReference>
<keyword evidence="1" id="KW-0863">Zinc-finger</keyword>
<evidence type="ECO:0000313" key="6">
    <source>
        <dbReference type="Proteomes" id="UP000431533"/>
    </source>
</evidence>
<dbReference type="RefSeq" id="XP_031009332.1">
    <property type="nucleotide sequence ID" value="XM_031145591.1"/>
</dbReference>
<feature type="domain" description="SWIM-type" evidence="4">
    <location>
        <begin position="138"/>
        <end position="170"/>
    </location>
</feature>
<gene>
    <name evidence="5" type="primary">Zswim2</name>
    <name evidence="5" type="ORF">LHYA1_G000600</name>
</gene>
<dbReference type="Pfam" id="PF04434">
    <property type="entry name" value="SWIM"/>
    <property type="match status" value="1"/>
</dbReference>
<feature type="domain" description="RING-type" evidence="3">
    <location>
        <begin position="221"/>
        <end position="272"/>
    </location>
</feature>
<sequence length="335" mass="37479">MALPEAVSNFTEYTASAISCQPAEKKRKSIAAAYSDEDEDYGGATYDGNDEVAEAAAQAALAGIDDRKPKRARKKKGEDPEEKRLRRTRVKAPASYLERLNRVKTQKMFLIERNRNTSQDGTHEEEVFDIAGTTGNIYQVTVSKEPTCSCPDSEKGNQCKHIVYVLVNVLKAREDLAYQLAFLTTELTEIFTNAPTPPKSDDAPSTATDTGGQRKSIDGDCPVCAMEFEEAENIRRDIIWCKAACGQNVHRHCFEQWARAKPGQDVRCVYCRSLWKGDEDTIKRITKDGQVNAEGYVNVAGELGLSGQRDMSTYHPFWVRKQQGYNGYHGDYDGY</sequence>
<evidence type="ECO:0000256" key="1">
    <source>
        <dbReference type="PROSITE-ProRule" id="PRU00175"/>
    </source>
</evidence>
<evidence type="ECO:0000259" key="3">
    <source>
        <dbReference type="PROSITE" id="PS50089"/>
    </source>
</evidence>
<dbReference type="InterPro" id="IPR013083">
    <property type="entry name" value="Znf_RING/FYVE/PHD"/>
</dbReference>
<evidence type="ECO:0000313" key="5">
    <source>
        <dbReference type="EMBL" id="TVY30546.1"/>
    </source>
</evidence>
<evidence type="ECO:0000256" key="2">
    <source>
        <dbReference type="SAM" id="MobiDB-lite"/>
    </source>
</evidence>
<comment type="caution">
    <text evidence="5">The sequence shown here is derived from an EMBL/GenBank/DDBJ whole genome shotgun (WGS) entry which is preliminary data.</text>
</comment>
<keyword evidence="6" id="KW-1185">Reference proteome</keyword>
<dbReference type="InterPro" id="IPR007527">
    <property type="entry name" value="Znf_SWIM"/>
</dbReference>
<dbReference type="EMBL" id="QGMH01000006">
    <property type="protein sequence ID" value="TVY30546.1"/>
    <property type="molecule type" value="Genomic_DNA"/>
</dbReference>
<dbReference type="PANTHER" id="PTHR21540">
    <property type="entry name" value="RING FINGER AND SWIM DOMAIN-CONTAINING PROTEIN 2"/>
    <property type="match status" value="1"/>
</dbReference>
<proteinExistence type="predicted"/>
<dbReference type="SUPFAM" id="SSF57850">
    <property type="entry name" value="RING/U-box"/>
    <property type="match status" value="1"/>
</dbReference>
<dbReference type="PANTHER" id="PTHR21540:SF0">
    <property type="entry name" value="PHD FAMILY PROTEIN"/>
    <property type="match status" value="1"/>
</dbReference>
<evidence type="ECO:0000259" key="4">
    <source>
        <dbReference type="PROSITE" id="PS50966"/>
    </source>
</evidence>
<dbReference type="GO" id="GO:0061630">
    <property type="term" value="F:ubiquitin protein ligase activity"/>
    <property type="evidence" value="ECO:0007669"/>
    <property type="project" value="InterPro"/>
</dbReference>
<name>A0A8H8RBY8_9HELO</name>
<organism evidence="5 6">
    <name type="scientific">Lachnellula hyalina</name>
    <dbReference type="NCBI Taxonomy" id="1316788"/>
    <lineage>
        <taxon>Eukaryota</taxon>
        <taxon>Fungi</taxon>
        <taxon>Dikarya</taxon>
        <taxon>Ascomycota</taxon>
        <taxon>Pezizomycotina</taxon>
        <taxon>Leotiomycetes</taxon>
        <taxon>Helotiales</taxon>
        <taxon>Lachnaceae</taxon>
        <taxon>Lachnellula</taxon>
    </lineage>
</organism>
<dbReference type="GO" id="GO:0008270">
    <property type="term" value="F:zinc ion binding"/>
    <property type="evidence" value="ECO:0007669"/>
    <property type="project" value="UniProtKB-KW"/>
</dbReference>
<dbReference type="InterPro" id="IPR001841">
    <property type="entry name" value="Znf_RING"/>
</dbReference>
<keyword evidence="1" id="KW-0479">Metal-binding</keyword>